<evidence type="ECO:0000259" key="1">
    <source>
        <dbReference type="Pfam" id="PF13406"/>
    </source>
</evidence>
<dbReference type="Pfam" id="PF13406">
    <property type="entry name" value="SLT_2"/>
    <property type="match status" value="1"/>
</dbReference>
<dbReference type="Proteomes" id="UP000265581">
    <property type="component" value="Unassembled WGS sequence"/>
</dbReference>
<dbReference type="EMBL" id="QUBR01000002">
    <property type="protein sequence ID" value="REK69923.1"/>
    <property type="molecule type" value="Genomic_DNA"/>
</dbReference>
<dbReference type="RefSeq" id="WP_119704521.1">
    <property type="nucleotide sequence ID" value="NZ_JBHSOI010000002.1"/>
</dbReference>
<evidence type="ECO:0000313" key="2">
    <source>
        <dbReference type="EMBL" id="REK69923.1"/>
    </source>
</evidence>
<name>A0A371P1V4_9ACTN</name>
<sequence>MSRPAVLIAVATVALVLVAGLLLSGIERDRVPGPAAEVPPAAAIPSPRETRQVAGSTGIPRRALAAYVGAAQTIERENATCRIAWNTLAGIGASESSHGAFGGAALDDQGVARPLIIGVPLDGSGGNRAIRDTDGGRLDGDPRWDRAVGPMQFIPTTWDVWGADGDGDGRSDPHDLDDAALAAARYLCRAGTDLGGSEGWSRAVLTYNNSGEYARKVARTATAYARALDDV</sequence>
<dbReference type="AlphaFoldDB" id="A0A371P1V4"/>
<dbReference type="GO" id="GO:0008933">
    <property type="term" value="F:peptidoglycan lytic transglycosylase activity"/>
    <property type="evidence" value="ECO:0007669"/>
    <property type="project" value="TreeGrafter"/>
</dbReference>
<keyword evidence="3" id="KW-1185">Reference proteome</keyword>
<reference evidence="2 3" key="1">
    <citation type="submission" date="2018-08" db="EMBL/GenBank/DDBJ databases">
        <title>Aeromicrobium sp. M2KJ-4, whole genome shotgun sequence.</title>
        <authorList>
            <person name="Tuo L."/>
        </authorList>
    </citation>
    <scope>NUCLEOTIDE SEQUENCE [LARGE SCALE GENOMIC DNA]</scope>
    <source>
        <strain evidence="2 3">M2KJ-4</strain>
    </source>
</reference>
<gene>
    <name evidence="2" type="ORF">DX116_12080</name>
</gene>
<dbReference type="InterPro" id="IPR031304">
    <property type="entry name" value="SLT_2"/>
</dbReference>
<protein>
    <submittedName>
        <fullName evidence="2">Murein transglycosylase</fullName>
    </submittedName>
</protein>
<dbReference type="InterPro" id="IPR043426">
    <property type="entry name" value="MltB-like"/>
</dbReference>
<evidence type="ECO:0000313" key="3">
    <source>
        <dbReference type="Proteomes" id="UP000265581"/>
    </source>
</evidence>
<organism evidence="2 3">
    <name type="scientific">Aeromicrobium endophyticum</name>
    <dbReference type="NCBI Taxonomy" id="2292704"/>
    <lineage>
        <taxon>Bacteria</taxon>
        <taxon>Bacillati</taxon>
        <taxon>Actinomycetota</taxon>
        <taxon>Actinomycetes</taxon>
        <taxon>Propionibacteriales</taxon>
        <taxon>Nocardioidaceae</taxon>
        <taxon>Aeromicrobium</taxon>
    </lineage>
</organism>
<feature type="domain" description="Transglycosylase SLT" evidence="1">
    <location>
        <begin position="146"/>
        <end position="191"/>
    </location>
</feature>
<comment type="caution">
    <text evidence="2">The sequence shown here is derived from an EMBL/GenBank/DDBJ whole genome shotgun (WGS) entry which is preliminary data.</text>
</comment>
<dbReference type="PANTHER" id="PTHR30163:SF8">
    <property type="entry name" value="LYTIC MUREIN TRANSGLYCOSYLASE"/>
    <property type="match status" value="1"/>
</dbReference>
<dbReference type="InterPro" id="IPR023346">
    <property type="entry name" value="Lysozyme-like_dom_sf"/>
</dbReference>
<dbReference type="OrthoDB" id="9796191at2"/>
<dbReference type="PANTHER" id="PTHR30163">
    <property type="entry name" value="MEMBRANE-BOUND LYTIC MUREIN TRANSGLYCOSYLASE B"/>
    <property type="match status" value="1"/>
</dbReference>
<dbReference type="Gene3D" id="1.10.530.10">
    <property type="match status" value="1"/>
</dbReference>
<dbReference type="GO" id="GO:0009253">
    <property type="term" value="P:peptidoglycan catabolic process"/>
    <property type="evidence" value="ECO:0007669"/>
    <property type="project" value="TreeGrafter"/>
</dbReference>
<accession>A0A371P1V4</accession>
<dbReference type="SUPFAM" id="SSF53955">
    <property type="entry name" value="Lysozyme-like"/>
    <property type="match status" value="1"/>
</dbReference>
<proteinExistence type="predicted"/>